<proteinExistence type="inferred from homology"/>
<keyword evidence="9" id="KW-0443">Lipid metabolism</keyword>
<accession>A0ABT6MZP2</accession>
<evidence type="ECO:0000256" key="4">
    <source>
        <dbReference type="ARBA" id="ARBA00011245"/>
    </source>
</evidence>
<evidence type="ECO:0000313" key="18">
    <source>
        <dbReference type="EMBL" id="MDH7638308.1"/>
    </source>
</evidence>
<evidence type="ECO:0000256" key="1">
    <source>
        <dbReference type="ARBA" id="ARBA00004275"/>
    </source>
</evidence>
<reference evidence="18" key="1">
    <citation type="submission" date="2023-04" db="EMBL/GenBank/DDBJ databases">
        <title>Sphingomonas sp. MAHUQ-71 isolated from rice field.</title>
        <authorList>
            <person name="Huq M.A."/>
        </authorList>
    </citation>
    <scope>NUCLEOTIDE SEQUENCE</scope>
    <source>
        <strain evidence="18">MAHUQ-71</strain>
    </source>
</reference>
<dbReference type="EMBL" id="JARYGZ010000001">
    <property type="protein sequence ID" value="MDH7638308.1"/>
    <property type="molecule type" value="Genomic_DNA"/>
</dbReference>
<name>A0ABT6MZP2_9SPHN</name>
<feature type="domain" description="3-hydroxyacyl-CoA dehydrogenase C-terminal" evidence="16">
    <location>
        <begin position="589"/>
        <end position="672"/>
    </location>
</feature>
<organism evidence="18 19">
    <name type="scientific">Sphingomonas oryzagri</name>
    <dbReference type="NCBI Taxonomy" id="3042314"/>
    <lineage>
        <taxon>Bacteria</taxon>
        <taxon>Pseudomonadati</taxon>
        <taxon>Pseudomonadota</taxon>
        <taxon>Alphaproteobacteria</taxon>
        <taxon>Sphingomonadales</taxon>
        <taxon>Sphingomonadaceae</taxon>
        <taxon>Sphingomonas</taxon>
    </lineage>
</organism>
<dbReference type="Pfam" id="PF00378">
    <property type="entry name" value="ECH_1"/>
    <property type="match status" value="1"/>
</dbReference>
<dbReference type="SUPFAM" id="SSF51735">
    <property type="entry name" value="NAD(P)-binding Rossmann-fold domains"/>
    <property type="match status" value="1"/>
</dbReference>
<dbReference type="Proteomes" id="UP001160625">
    <property type="component" value="Unassembled WGS sequence"/>
</dbReference>
<dbReference type="InterPro" id="IPR001753">
    <property type="entry name" value="Enoyl-CoA_hydra/iso"/>
</dbReference>
<dbReference type="Gene3D" id="3.90.226.10">
    <property type="entry name" value="2-enoyl-CoA Hydratase, Chain A, domain 1"/>
    <property type="match status" value="1"/>
</dbReference>
<protein>
    <submittedName>
        <fullName evidence="18">3-hydroxyacyl-CoA dehydrogenase NAD-binding domain-containing protein</fullName>
    </submittedName>
</protein>
<dbReference type="RefSeq" id="WP_281043618.1">
    <property type="nucleotide sequence ID" value="NZ_JARYGZ010000001.1"/>
</dbReference>
<dbReference type="CDD" id="cd06558">
    <property type="entry name" value="crotonase-like"/>
    <property type="match status" value="1"/>
</dbReference>
<gene>
    <name evidence="18" type="ORF">QGN17_06160</name>
</gene>
<dbReference type="PANTHER" id="PTHR23309:SF49">
    <property type="entry name" value="PEROXISOMAL BIFUNCTIONAL ENZYME"/>
    <property type="match status" value="1"/>
</dbReference>
<evidence type="ECO:0000313" key="19">
    <source>
        <dbReference type="Proteomes" id="UP001160625"/>
    </source>
</evidence>
<feature type="domain" description="3-hydroxyacyl-CoA dehydrogenase NAD binding" evidence="17">
    <location>
        <begin position="288"/>
        <end position="464"/>
    </location>
</feature>
<evidence type="ECO:0000256" key="3">
    <source>
        <dbReference type="ARBA" id="ARBA00008750"/>
    </source>
</evidence>
<dbReference type="InterPro" id="IPR006108">
    <property type="entry name" value="3HC_DH_C"/>
</dbReference>
<feature type="domain" description="3-hydroxyacyl-CoA dehydrogenase C-terminal" evidence="16">
    <location>
        <begin position="469"/>
        <end position="553"/>
    </location>
</feature>
<dbReference type="Gene3D" id="3.40.50.720">
    <property type="entry name" value="NAD(P)-binding Rossmann-like Domain"/>
    <property type="match status" value="1"/>
</dbReference>
<keyword evidence="5" id="KW-0276">Fatty acid metabolism</keyword>
<evidence type="ECO:0000256" key="13">
    <source>
        <dbReference type="ARBA" id="ARBA00023268"/>
    </source>
</evidence>
<keyword evidence="12" id="KW-0456">Lyase</keyword>
<dbReference type="InterPro" id="IPR008927">
    <property type="entry name" value="6-PGluconate_DH-like_C_sf"/>
</dbReference>
<dbReference type="PROSITE" id="PS00166">
    <property type="entry name" value="ENOYL_COA_HYDRATASE"/>
    <property type="match status" value="1"/>
</dbReference>
<dbReference type="InterPro" id="IPR036291">
    <property type="entry name" value="NAD(P)-bd_dom_sf"/>
</dbReference>
<keyword evidence="8" id="KW-0520">NAD</keyword>
<comment type="subcellular location">
    <subcellularLocation>
        <location evidence="1">Peroxisome</location>
    </subcellularLocation>
</comment>
<comment type="subunit">
    <text evidence="4">Monomer.</text>
</comment>
<dbReference type="PANTHER" id="PTHR23309">
    <property type="entry name" value="3-HYDROXYACYL-COA DEHYROGENASE"/>
    <property type="match status" value="1"/>
</dbReference>
<dbReference type="SUPFAM" id="SSF48179">
    <property type="entry name" value="6-phosphogluconate dehydrogenase C-terminal domain-like"/>
    <property type="match status" value="2"/>
</dbReference>
<comment type="caution">
    <text evidence="18">The sequence shown here is derived from an EMBL/GenBank/DDBJ whole genome shotgun (WGS) entry which is preliminary data.</text>
</comment>
<keyword evidence="6" id="KW-0442">Lipid degradation</keyword>
<dbReference type="Pfam" id="PF00725">
    <property type="entry name" value="3HCDH"/>
    <property type="match status" value="2"/>
</dbReference>
<keyword evidence="11" id="KW-0413">Isomerase</keyword>
<evidence type="ECO:0000256" key="12">
    <source>
        <dbReference type="ARBA" id="ARBA00023239"/>
    </source>
</evidence>
<dbReference type="InterPro" id="IPR029045">
    <property type="entry name" value="ClpP/crotonase-like_dom_sf"/>
</dbReference>
<comment type="similarity">
    <text evidence="3">In the N-terminal section; belongs to the enoyl-CoA hydratase/isomerase family.</text>
</comment>
<evidence type="ECO:0000256" key="7">
    <source>
        <dbReference type="ARBA" id="ARBA00023002"/>
    </source>
</evidence>
<evidence type="ECO:0000256" key="8">
    <source>
        <dbReference type="ARBA" id="ARBA00023027"/>
    </source>
</evidence>
<dbReference type="Gene3D" id="1.10.1040.50">
    <property type="match status" value="1"/>
</dbReference>
<evidence type="ECO:0000259" key="17">
    <source>
        <dbReference type="Pfam" id="PF02737"/>
    </source>
</evidence>
<evidence type="ECO:0000256" key="15">
    <source>
        <dbReference type="RuleBase" id="RU003707"/>
    </source>
</evidence>
<evidence type="ECO:0000259" key="16">
    <source>
        <dbReference type="Pfam" id="PF00725"/>
    </source>
</evidence>
<comment type="pathway">
    <text evidence="2">Lipid metabolism; fatty acid beta-oxidation.</text>
</comment>
<keyword evidence="7" id="KW-0560">Oxidoreductase</keyword>
<sequence>MIETKQHDDVLEIVMTNPPVNALGAGVRTGLSEAIAKAQANPAVKAIVIRGGGKMFSGGADITEFGKPPVGPMLPEVVDAIEASDKPVVAAIHGMALGGGLEVALGAHYRIAAPKAKLGLPEVLLGILPGAGGTQRLPRLIGAEAALGMIVSGSPIPATKAAQAGLIDRLAESDETLGDEAIAFARTLDAPRRTGDRTVSADAGVFEKFAADNARKIKGLDAPKACIEAVKAATELPLDQGQQKERALFMQLVTGEQSKALRHVFFAERTAAKIDGLPRDIQLRPIRQVGVIGAGTMGGGISMNFLSAGIPVTIVEMAQEALDRGTGVMRKNYEATAAKGRLTPEQVEKAMSLLTPTLDFGALAHCDLIIEAVYENMDVKKEIFAKLDGIAKPGAMLASNTSYLSIDEIATATKRPQDVLGLHFFSPANVMKLVEVVRGAKTAPDALATGMALAQKIGKVPVVSGVCYGFIGNRMLIPRQTNANALLLEGATPEQVDRVHTAFGMPMGPFQMADLAGVDIGWHRDPERIESLQDALCAQGRWGQKKQAGFYDYDEKRKPTPSPVVAQIIDDFRAKAGITPRSISDDEIMVRTLYTMVNEGADILAEGIAQRASDIDVVWNYGYGWPRHKGGPMFWADQIGLDTVVDGLKRYETALGGDFTLSPLLAKRAAEGKPLDR</sequence>
<evidence type="ECO:0000256" key="9">
    <source>
        <dbReference type="ARBA" id="ARBA00023098"/>
    </source>
</evidence>
<evidence type="ECO:0000256" key="11">
    <source>
        <dbReference type="ARBA" id="ARBA00023235"/>
    </source>
</evidence>
<keyword evidence="19" id="KW-1185">Reference proteome</keyword>
<evidence type="ECO:0000256" key="10">
    <source>
        <dbReference type="ARBA" id="ARBA00023140"/>
    </source>
</evidence>
<dbReference type="InterPro" id="IPR006176">
    <property type="entry name" value="3-OHacyl-CoA_DH_NAD-bd"/>
</dbReference>
<dbReference type="SUPFAM" id="SSF52096">
    <property type="entry name" value="ClpP/crotonase"/>
    <property type="match status" value="1"/>
</dbReference>
<comment type="catalytic activity">
    <reaction evidence="14">
        <text>a (3S)-3-hydroxyacyl-CoA + NAD(+) = a 3-oxoacyl-CoA + NADH + H(+)</text>
        <dbReference type="Rhea" id="RHEA:22432"/>
        <dbReference type="ChEBI" id="CHEBI:15378"/>
        <dbReference type="ChEBI" id="CHEBI:57318"/>
        <dbReference type="ChEBI" id="CHEBI:57540"/>
        <dbReference type="ChEBI" id="CHEBI:57945"/>
        <dbReference type="ChEBI" id="CHEBI:90726"/>
        <dbReference type="EC" id="1.1.1.35"/>
    </reaction>
</comment>
<evidence type="ECO:0000256" key="2">
    <source>
        <dbReference type="ARBA" id="ARBA00005005"/>
    </source>
</evidence>
<keyword evidence="13" id="KW-0511">Multifunctional enzyme</keyword>
<comment type="similarity">
    <text evidence="15">Belongs to the enoyl-CoA hydratase/isomerase family.</text>
</comment>
<evidence type="ECO:0000256" key="6">
    <source>
        <dbReference type="ARBA" id="ARBA00022963"/>
    </source>
</evidence>
<keyword evidence="10" id="KW-0576">Peroxisome</keyword>
<dbReference type="InterPro" id="IPR018376">
    <property type="entry name" value="Enoyl-CoA_hyd/isom_CS"/>
</dbReference>
<dbReference type="Pfam" id="PF02737">
    <property type="entry name" value="3HCDH_N"/>
    <property type="match status" value="1"/>
</dbReference>
<evidence type="ECO:0000256" key="14">
    <source>
        <dbReference type="ARBA" id="ARBA00049556"/>
    </source>
</evidence>
<evidence type="ECO:0000256" key="5">
    <source>
        <dbReference type="ARBA" id="ARBA00022832"/>
    </source>
</evidence>